<sequence>MTKVKNPLTLPVSYAELIARTKGRAEASSAERMFAALQEHGDTREWLEKCKAKAFEKGFTREVLPMPAYGNQAERMAQAIVRDAIFAAAKNVRGGTITVPGMGKFDLTERDMLSPQVQYGLGGGSIPLEALSALQALDDISFVVDTEQLQQEANTQPEDWAHGEHKLQSIELGGTAASSATTAEEALAMLDKGDVDQEVVYQLQSMSREKVAEARRLYDGFKLQPWLEDEDRSYTPLKRKPEAMKRVQREISGSVVIRGDWDSLQVPRRLKALAFDRLVDLFEAAFRRKVGQQGRFTVTANTDDMVGKAAIMAAKRLELKTVSSQLAGYKFEPAGTDARFCGSFPKGRALERARYDLADELGSLGAELITLGSSEQISLAQSLFSERYGKSVQTLDSIWAKHNGLY</sequence>
<dbReference type="AlphaFoldDB" id="F0RQP4"/>
<dbReference type="RefSeq" id="WP_013615957.1">
    <property type="nucleotide sequence ID" value="NC_015162.1"/>
</dbReference>
<proteinExistence type="predicted"/>
<protein>
    <submittedName>
        <fullName evidence="1">Uncharacterized protein</fullName>
    </submittedName>
</protein>
<dbReference type="Proteomes" id="UP000007718">
    <property type="component" value="Plasmid pDEIPR02"/>
</dbReference>
<reference evidence="1 2" key="2">
    <citation type="journal article" date="2012" name="Stand. Genomic Sci.">
        <title>Complete genome sequence of the orange-red pigmented, radioresistant Deinococcus proteolyticus type strain (MRP(T)).</title>
        <authorList>
            <person name="Copeland A."/>
            <person name="Zeytun A."/>
            <person name="Yassawong M."/>
            <person name="Nolan M."/>
            <person name="Lucas S."/>
            <person name="Hammon N."/>
            <person name="Deshpande S."/>
            <person name="Cheng J.F."/>
            <person name="Han C."/>
            <person name="Tapia R."/>
            <person name="Goodwin L.A."/>
            <person name="Pitluck S."/>
            <person name="Mavromatis K."/>
            <person name="Liolios K."/>
            <person name="Pagani I."/>
            <person name="Ivanova N."/>
            <person name="Mikhailova N."/>
            <person name="Pati A."/>
            <person name="Chen A."/>
            <person name="Palaniappan K."/>
            <person name="Land M."/>
            <person name="Hauser L."/>
            <person name="Jeffries C.D."/>
            <person name="Brambilla E.M."/>
            <person name="Rohde M."/>
            <person name="Sikorski J."/>
            <person name="Pukall R."/>
            <person name="Goker M."/>
            <person name="Detter J.C."/>
            <person name="Woyke T."/>
            <person name="Bristow J."/>
            <person name="Eisen J.A."/>
            <person name="Markowitz V."/>
            <person name="Hugenholtz P."/>
            <person name="Kyrpides N.C."/>
            <person name="Klenk H.P."/>
            <person name="Lapidus A."/>
        </authorList>
    </citation>
    <scope>NUCLEOTIDE SEQUENCE [LARGE SCALE GENOMIC DNA]</scope>
    <source>
        <strain evidence="2">ATCC 35074 / DSM 20540 / JCM 6276 / NBRC 101906 / NCIMB 13154 / VKM Ac-1939 / CCM 2703 / MRP</strain>
        <plasmid evidence="2">Plasmid pDEIPR02</plasmid>
    </source>
</reference>
<evidence type="ECO:0000313" key="1">
    <source>
        <dbReference type="EMBL" id="ADY27603.1"/>
    </source>
</evidence>
<organism evidence="1 2">
    <name type="scientific">Deinococcus proteolyticus (strain ATCC 35074 / DSM 20540 / JCM 6276 / NBRC 101906 / NCIMB 13154 / VKM Ac-1939 / CCM 2703 / MRP)</name>
    <dbReference type="NCBI Taxonomy" id="693977"/>
    <lineage>
        <taxon>Bacteria</taxon>
        <taxon>Thermotogati</taxon>
        <taxon>Deinococcota</taxon>
        <taxon>Deinococci</taxon>
        <taxon>Deinococcales</taxon>
        <taxon>Deinococcaceae</taxon>
        <taxon>Deinococcus</taxon>
    </lineage>
</organism>
<keyword evidence="1" id="KW-0614">Plasmid</keyword>
<geneLocation type="plasmid" evidence="1 2">
    <name>pDEIPR02</name>
</geneLocation>
<dbReference type="OrthoDB" id="55454at2"/>
<accession>F0RQP4</accession>
<dbReference type="KEGG" id="dpt:Deipr_2486"/>
<name>F0RQP4_DEIPM</name>
<dbReference type="EMBL" id="CP002538">
    <property type="protein sequence ID" value="ADY27603.1"/>
    <property type="molecule type" value="Genomic_DNA"/>
</dbReference>
<dbReference type="HOGENOM" id="CLU_677429_0_0_0"/>
<evidence type="ECO:0000313" key="2">
    <source>
        <dbReference type="Proteomes" id="UP000007718"/>
    </source>
</evidence>
<reference evidence="2" key="1">
    <citation type="submission" date="2011-02" db="EMBL/GenBank/DDBJ databases">
        <title>The complete sequence of plasmid2 of Deinococcus proteolyticus DSM 20540.</title>
        <authorList>
            <consortium name="US DOE Joint Genome Institute (JGI-PGF)"/>
            <person name="Lucas S."/>
            <person name="Copeland A."/>
            <person name="Lapidus A."/>
            <person name="Bruce D."/>
            <person name="Goodwin L."/>
            <person name="Pitluck S."/>
            <person name="Kyrpides N."/>
            <person name="Mavromatis K."/>
            <person name="Pagani I."/>
            <person name="Ivanova N."/>
            <person name="Ovchinnikova G."/>
            <person name="Zeytun A."/>
            <person name="Detter J.C."/>
            <person name="Han C."/>
            <person name="Land M."/>
            <person name="Hauser L."/>
            <person name="Markowitz V."/>
            <person name="Cheng J.-F."/>
            <person name="Hugenholtz P."/>
            <person name="Woyke T."/>
            <person name="Wu D."/>
            <person name="Pukall R."/>
            <person name="Steenblock K."/>
            <person name="Brambilla E."/>
            <person name="Klenk H.-P."/>
            <person name="Eisen J.A."/>
        </authorList>
    </citation>
    <scope>NUCLEOTIDE SEQUENCE [LARGE SCALE GENOMIC DNA]</scope>
    <source>
        <strain evidence="2">ATCC 35074 / DSM 20540 / JCM 6276 / NBRC 101906 / NCIMB 13154 / VKM Ac-1939 / CCM 2703 / MRP</strain>
        <plasmid evidence="2">Plasmid pDEIPR02</plasmid>
    </source>
</reference>
<keyword evidence="2" id="KW-1185">Reference proteome</keyword>
<gene>
    <name evidence="1" type="ordered locus">Deipr_2486</name>
</gene>